<gene>
    <name evidence="2" type="ORF">ACFP56_10515</name>
</gene>
<comment type="caution">
    <text evidence="2">The sequence shown here is derived from an EMBL/GenBank/DDBJ whole genome shotgun (WGS) entry which is preliminary data.</text>
</comment>
<keyword evidence="1" id="KW-0812">Transmembrane</keyword>
<dbReference type="RefSeq" id="WP_379234118.1">
    <property type="nucleotide sequence ID" value="NZ_JBHSTE010000003.1"/>
</dbReference>
<protein>
    <recommendedName>
        <fullName evidence="4">Alkaline shock response membrane anchor protein AmaP</fullName>
    </recommendedName>
</protein>
<accession>A0ABW1V2N5</accession>
<organism evidence="2 3">
    <name type="scientific">Paenibacillus septentrionalis</name>
    <dbReference type="NCBI Taxonomy" id="429342"/>
    <lineage>
        <taxon>Bacteria</taxon>
        <taxon>Bacillati</taxon>
        <taxon>Bacillota</taxon>
        <taxon>Bacilli</taxon>
        <taxon>Bacillales</taxon>
        <taxon>Paenibacillaceae</taxon>
        <taxon>Paenibacillus</taxon>
    </lineage>
</organism>
<evidence type="ECO:0008006" key="4">
    <source>
        <dbReference type="Google" id="ProtNLM"/>
    </source>
</evidence>
<name>A0ABW1V2N5_9BACL</name>
<evidence type="ECO:0000313" key="3">
    <source>
        <dbReference type="Proteomes" id="UP001596233"/>
    </source>
</evidence>
<keyword evidence="1" id="KW-0472">Membrane</keyword>
<evidence type="ECO:0000256" key="1">
    <source>
        <dbReference type="SAM" id="Phobius"/>
    </source>
</evidence>
<keyword evidence="3" id="KW-1185">Reference proteome</keyword>
<proteinExistence type="predicted"/>
<sequence length="152" mass="17626">MEKIELDPRKHMVKFLIVLIVCFLAVTVVTFQEVLFSFQVKRFQLYLIINIILIVTYIVLISAVLFDLISKKEKIVIGKILKNNGLLLTVVTDKRVVKKYRMFNKAVQDMLQPDQEIELTLTQLTNYPISINVRDKKEGIENPIGKCKETTK</sequence>
<keyword evidence="1" id="KW-1133">Transmembrane helix</keyword>
<evidence type="ECO:0000313" key="2">
    <source>
        <dbReference type="EMBL" id="MFC6333057.1"/>
    </source>
</evidence>
<dbReference type="Proteomes" id="UP001596233">
    <property type="component" value="Unassembled WGS sequence"/>
</dbReference>
<feature type="transmembrane region" description="Helical" evidence="1">
    <location>
        <begin position="12"/>
        <end position="31"/>
    </location>
</feature>
<feature type="transmembrane region" description="Helical" evidence="1">
    <location>
        <begin position="43"/>
        <end position="69"/>
    </location>
</feature>
<dbReference type="EMBL" id="JBHSTE010000003">
    <property type="protein sequence ID" value="MFC6333057.1"/>
    <property type="molecule type" value="Genomic_DNA"/>
</dbReference>
<reference evidence="3" key="1">
    <citation type="journal article" date="2019" name="Int. J. Syst. Evol. Microbiol.">
        <title>The Global Catalogue of Microorganisms (GCM) 10K type strain sequencing project: providing services to taxonomists for standard genome sequencing and annotation.</title>
        <authorList>
            <consortium name="The Broad Institute Genomics Platform"/>
            <consortium name="The Broad Institute Genome Sequencing Center for Infectious Disease"/>
            <person name="Wu L."/>
            <person name="Ma J."/>
        </authorList>
    </citation>
    <scope>NUCLEOTIDE SEQUENCE [LARGE SCALE GENOMIC DNA]</scope>
    <source>
        <strain evidence="3">PCU 280</strain>
    </source>
</reference>